<comment type="caution">
    <text evidence="4">The sequence shown here is derived from an EMBL/GenBank/DDBJ whole genome shotgun (WGS) entry which is preliminary data.</text>
</comment>
<sequence length="1054" mass="116370">MHRAEITFTDILEEGSEEIEKSLEYLRALAADKPLREAVEISSPPLARRWDEILQGRKNRIVDLRRAVRALSAYQLRMATRCTPFGLMAGVAVAQFAGTSQAARADLGAAHRKSVRLERGWVAALTAPWAMRPDVLIRLRLSANNLCRVRGDRLALSYVPLADQDADAAAAQDQVREVSVRHTPAVEAALDAVRSAPLPYPELKRHLARQFPSAPEGAIEGMLTGLVRKEILLTDLRPPAEEPDAAQHVLDTLAAMDPTEFPELAQLRDVVRSLDDYTATPLGEGQAAWRDLSSRMRRLRPVQRGVQVDLGLDADVQLPPEVAAEAERAADLLWRLAPASTRSTVLERYHSEFVERYGVGRAVLVTEVLDPDAGLGAPAGYLQPPSTRPAPPVPTEVTERDRLLTEFAQEALLSGTDEMVVDEAHPLVAHLADTAGRRPASIELFTQLFASSVQALRDGDFRLALTGGSIGPAAATFGRFAYLLPHQLRASLTELAQAAGGADVPVDALRAQLVFQARHGRGDNVAQVPRLLDHTVPVGVFADASHPGTLPLEHLAVCADAHRLRIVDTTSGREVLPTVLHRLNTGYLAPNAARLLDEIGRGEVRGVHSWDWGQAGNLPYVPRVRYGRVVLGLARWRPAEAVRDQDAPFAQWAETLQAWRERWHVPDRVCSVYADQRLDLDLTQPLHLRLLRHELKRRPSTVLQEHLDPDGAGAGWLTGPDGPHRNELVIPLVARTAAALPAEQHAPPARLAAERPAPRRPHPAEHLPGGDWLYATVHCTPARQNELLVHYMGTLLAELPKEVDRWFFIRYRDTDDHLRLRFHGTPQALTSALLPALHRWARALRADHLIQGYGLHTYDPELERYGGPEAIAAAERVFHADSLAAIETLALQDSGRLALEPKLVAAASQAHIARTFWTSYDTPPERPDGDGPDWVSRILDAIPRSQMHHAFQDRRREALALLDTYGDWEGLRAQPGGKELLTSWQARAAALTDYARTLRALGDRSWTPPTRVLLSLLHMHHNRFVGINSSAEQAATAIMRGALQAHRDRIRSTS</sequence>
<evidence type="ECO:0000256" key="1">
    <source>
        <dbReference type="SAM" id="MobiDB-lite"/>
    </source>
</evidence>
<feature type="domain" description="Lantibiotic dehydratase N-terminal" evidence="2">
    <location>
        <begin position="32"/>
        <end position="691"/>
    </location>
</feature>
<organism evidence="4 5">
    <name type="scientific">Streptomyces violascens</name>
    <dbReference type="NCBI Taxonomy" id="67381"/>
    <lineage>
        <taxon>Bacteria</taxon>
        <taxon>Bacillati</taxon>
        <taxon>Actinomycetota</taxon>
        <taxon>Actinomycetes</taxon>
        <taxon>Kitasatosporales</taxon>
        <taxon>Streptomycetaceae</taxon>
        <taxon>Streptomyces</taxon>
    </lineage>
</organism>
<evidence type="ECO:0000259" key="3">
    <source>
        <dbReference type="Pfam" id="PF14028"/>
    </source>
</evidence>
<dbReference type="RefSeq" id="WP_226599066.1">
    <property type="nucleotide sequence ID" value="NZ_BNDY01000017.1"/>
</dbReference>
<feature type="region of interest" description="Disordered" evidence="1">
    <location>
        <begin position="376"/>
        <end position="395"/>
    </location>
</feature>
<feature type="compositionally biased region" description="Basic and acidic residues" evidence="1">
    <location>
        <begin position="752"/>
        <end position="765"/>
    </location>
</feature>
<accession>A0ABQ3QRR0</accession>
<dbReference type="NCBIfam" id="TIGR03891">
    <property type="entry name" value="thiopep_ocin"/>
    <property type="match status" value="1"/>
</dbReference>
<dbReference type="Pfam" id="PF14028">
    <property type="entry name" value="Lant_dehydr_C"/>
    <property type="match status" value="1"/>
</dbReference>
<name>A0ABQ3QRR0_9ACTN</name>
<protein>
    <submittedName>
        <fullName evidence="4">Lantibiotic dehydratase</fullName>
    </submittedName>
</protein>
<evidence type="ECO:0000313" key="4">
    <source>
        <dbReference type="EMBL" id="GHI39958.1"/>
    </source>
</evidence>
<proteinExistence type="predicted"/>
<keyword evidence="5" id="KW-1185">Reference proteome</keyword>
<dbReference type="InterPro" id="IPR006827">
    <property type="entry name" value="Lant_deHydtase_N"/>
</dbReference>
<feature type="region of interest" description="Disordered" evidence="1">
    <location>
        <begin position="741"/>
        <end position="766"/>
    </location>
</feature>
<gene>
    <name evidence="4" type="ORF">Sviol_43660</name>
</gene>
<dbReference type="Pfam" id="PF04738">
    <property type="entry name" value="Lant_dehydr_N"/>
    <property type="match status" value="1"/>
</dbReference>
<dbReference type="EMBL" id="BNDY01000017">
    <property type="protein sequence ID" value="GHI39958.1"/>
    <property type="molecule type" value="Genomic_DNA"/>
</dbReference>
<feature type="domain" description="Thiopeptide-type bacteriocin biosynthesis" evidence="3">
    <location>
        <begin position="772"/>
        <end position="1039"/>
    </location>
</feature>
<dbReference type="InterPro" id="IPR023809">
    <property type="entry name" value="Thiopep_bacteriocin_synth_dom"/>
</dbReference>
<evidence type="ECO:0000259" key="2">
    <source>
        <dbReference type="Pfam" id="PF04738"/>
    </source>
</evidence>
<reference evidence="4" key="1">
    <citation type="submission" date="2024-05" db="EMBL/GenBank/DDBJ databases">
        <title>Whole genome shotgun sequence of Streptomyces violascens NBRC 12920.</title>
        <authorList>
            <person name="Komaki H."/>
            <person name="Tamura T."/>
        </authorList>
    </citation>
    <scope>NUCLEOTIDE SEQUENCE</scope>
    <source>
        <strain evidence="4">NBRC 12920</strain>
    </source>
</reference>
<evidence type="ECO:0000313" key="5">
    <source>
        <dbReference type="Proteomes" id="UP001050808"/>
    </source>
</evidence>
<dbReference type="Proteomes" id="UP001050808">
    <property type="component" value="Unassembled WGS sequence"/>
</dbReference>